<comment type="catalytic activity">
    <reaction evidence="6">
        <text>a 2'-deoxyadenosine in DNA + S-adenosyl-L-methionine = an N(6)-methyl-2'-deoxyadenosine in DNA + S-adenosyl-L-homocysteine + H(+)</text>
        <dbReference type="Rhea" id="RHEA:15197"/>
        <dbReference type="Rhea" id="RHEA-COMP:12418"/>
        <dbReference type="Rhea" id="RHEA-COMP:12419"/>
        <dbReference type="ChEBI" id="CHEBI:15378"/>
        <dbReference type="ChEBI" id="CHEBI:57856"/>
        <dbReference type="ChEBI" id="CHEBI:59789"/>
        <dbReference type="ChEBI" id="CHEBI:90615"/>
        <dbReference type="ChEBI" id="CHEBI:90616"/>
        <dbReference type="EC" id="2.1.1.72"/>
    </reaction>
</comment>
<evidence type="ECO:0000256" key="4">
    <source>
        <dbReference type="ARBA" id="ARBA00022679"/>
    </source>
</evidence>
<dbReference type="Gene3D" id="3.40.50.150">
    <property type="entry name" value="Vaccinia Virus protein VP39"/>
    <property type="match status" value="1"/>
</dbReference>
<dbReference type="Proteomes" id="UP000005361">
    <property type="component" value="Chromosome"/>
</dbReference>
<protein>
    <recommendedName>
        <fullName evidence="2">site-specific DNA-methyltransferase (adenine-specific)</fullName>
        <ecNumber evidence="2">2.1.1.72</ecNumber>
    </recommendedName>
</protein>
<evidence type="ECO:0000256" key="2">
    <source>
        <dbReference type="ARBA" id="ARBA00011900"/>
    </source>
</evidence>
<evidence type="ECO:0000256" key="3">
    <source>
        <dbReference type="ARBA" id="ARBA00022603"/>
    </source>
</evidence>
<dbReference type="PANTHER" id="PTHR30481">
    <property type="entry name" value="DNA ADENINE METHYLASE"/>
    <property type="match status" value="1"/>
</dbReference>
<dbReference type="HOGENOM" id="CLU_063430_4_0_9"/>
<dbReference type="PANTHER" id="PTHR30481:SF2">
    <property type="entry name" value="SITE-SPECIFIC DNA-METHYLTRANSFERASE (ADENINE-SPECIFIC)"/>
    <property type="match status" value="1"/>
</dbReference>
<dbReference type="SUPFAM" id="SSF53335">
    <property type="entry name" value="S-adenosyl-L-methionine-dependent methyltransferases"/>
    <property type="match status" value="1"/>
</dbReference>
<dbReference type="Pfam" id="PF02086">
    <property type="entry name" value="MethyltransfD12"/>
    <property type="match status" value="1"/>
</dbReference>
<proteinExistence type="inferred from homology"/>
<dbReference type="REBASE" id="53228">
    <property type="entry name" value="M.Pfe45ORF4687P"/>
</dbReference>
<organism evidence="7 8">
    <name type="scientific">Pelosinus fermentans JBW45</name>
    <dbReference type="NCBI Taxonomy" id="1192197"/>
    <lineage>
        <taxon>Bacteria</taxon>
        <taxon>Bacillati</taxon>
        <taxon>Bacillota</taxon>
        <taxon>Negativicutes</taxon>
        <taxon>Selenomonadales</taxon>
        <taxon>Sporomusaceae</taxon>
        <taxon>Pelosinus</taxon>
    </lineage>
</organism>
<reference evidence="8" key="2">
    <citation type="submission" date="2015-02" db="EMBL/GenBank/DDBJ databases">
        <title>Complete Genome Sequence of Pelosinus fermentans JBW45.</title>
        <authorList>
            <person name="De Leon K.B."/>
            <person name="Utturkar S.M."/>
            <person name="Camilleri L.B."/>
            <person name="Arkin A.P."/>
            <person name="Fields M.W."/>
            <person name="Brown S.D."/>
            <person name="Wall J.D."/>
        </authorList>
    </citation>
    <scope>NUCLEOTIDE SEQUENCE [LARGE SCALE GENOMIC DNA]</scope>
    <source>
        <strain evidence="8">JBW45</strain>
    </source>
</reference>
<keyword evidence="4 7" id="KW-0808">Transferase</keyword>
<sequence>MAKSLSPLRYPGGKSKIYEKVKTLIESNAMGNRTYVEPFAGGFGIGIALLYDNIVQSVVLNDFDSHIYHFWHSVLYSTDDLLRKITDTPITIDERERQKAVYKDCDADALSDGFATLFLNRVNFSGVIKGGPIGGVTQSGAYKLDCRFNKEEIKKKIANIALLKNRISLYNCDASDLIINRLQFLKNTAFFNIDPPYVIKGSQLYTNYFKESDHRNLEQVITEHLRDIPWIITYDDCELIRDIYRQYFMTGYDIQHNARFSVRGKELVITKISEDSFVW</sequence>
<keyword evidence="5" id="KW-0949">S-adenosyl-L-methionine</keyword>
<accession>I8TMV8</accession>
<dbReference type="EC" id="2.1.1.72" evidence="2"/>
<dbReference type="KEGG" id="pft:JBW_00329"/>
<dbReference type="InterPro" id="IPR023095">
    <property type="entry name" value="Ade_MeTrfase_dom_2"/>
</dbReference>
<dbReference type="InterPro" id="IPR012263">
    <property type="entry name" value="M_m6A_EcoRV"/>
</dbReference>
<dbReference type="InterPro" id="IPR012327">
    <property type="entry name" value="MeTrfase_D12"/>
</dbReference>
<gene>
    <name evidence="7" type="ORF">JBW_00329</name>
</gene>
<evidence type="ECO:0000256" key="6">
    <source>
        <dbReference type="ARBA" id="ARBA00047942"/>
    </source>
</evidence>
<keyword evidence="3 7" id="KW-0489">Methyltransferase</keyword>
<dbReference type="GO" id="GO:0009007">
    <property type="term" value="F:site-specific DNA-methyltransferase (adenine-specific) activity"/>
    <property type="evidence" value="ECO:0007669"/>
    <property type="project" value="UniProtKB-EC"/>
</dbReference>
<evidence type="ECO:0000256" key="5">
    <source>
        <dbReference type="ARBA" id="ARBA00022691"/>
    </source>
</evidence>
<evidence type="ECO:0000256" key="1">
    <source>
        <dbReference type="ARBA" id="ARBA00006594"/>
    </source>
</evidence>
<evidence type="ECO:0000313" key="8">
    <source>
        <dbReference type="Proteomes" id="UP000005361"/>
    </source>
</evidence>
<dbReference type="GO" id="GO:0006298">
    <property type="term" value="P:mismatch repair"/>
    <property type="evidence" value="ECO:0007669"/>
    <property type="project" value="TreeGrafter"/>
</dbReference>
<reference evidence="7 8" key="1">
    <citation type="journal article" date="2015" name="Genome Announc.">
        <title>Complete Genome Sequence of Pelosinus fermentans JBW45, a Member of a Remarkably Competitive Group of Negativicutes in the Firmicutes Phylum.</title>
        <authorList>
            <person name="De Leon K.B."/>
            <person name="Utturkar S.M."/>
            <person name="Camilleri L.B."/>
            <person name="Elias D.A."/>
            <person name="Arkin A.P."/>
            <person name="Fields M.W."/>
            <person name="Brown S.D."/>
            <person name="Wall J.D."/>
        </authorList>
    </citation>
    <scope>NUCLEOTIDE SEQUENCE [LARGE SCALE GENOMIC DNA]</scope>
    <source>
        <strain evidence="7 8">JBW45</strain>
    </source>
</reference>
<dbReference type="STRING" id="1192197.JBW_00329"/>
<evidence type="ECO:0000313" key="7">
    <source>
        <dbReference type="EMBL" id="AJQ25681.1"/>
    </source>
</evidence>
<dbReference type="PIRSF" id="PIRSF000398">
    <property type="entry name" value="M_m6A_EcoRV"/>
    <property type="match status" value="1"/>
</dbReference>
<dbReference type="EMBL" id="CP010978">
    <property type="protein sequence ID" value="AJQ25681.1"/>
    <property type="molecule type" value="Genomic_DNA"/>
</dbReference>
<dbReference type="AlphaFoldDB" id="I8TMV8"/>
<dbReference type="OrthoDB" id="1632179at2"/>
<dbReference type="PRINTS" id="PR00505">
    <property type="entry name" value="D12N6MTFRASE"/>
</dbReference>
<dbReference type="Gene3D" id="1.10.1020.10">
    <property type="entry name" value="Adenine-specific Methyltransferase, Domain 2"/>
    <property type="match status" value="1"/>
</dbReference>
<dbReference type="RefSeq" id="WP_007961386.1">
    <property type="nucleotide sequence ID" value="NZ_CP010978.1"/>
</dbReference>
<dbReference type="GO" id="GO:0043565">
    <property type="term" value="F:sequence-specific DNA binding"/>
    <property type="evidence" value="ECO:0007669"/>
    <property type="project" value="TreeGrafter"/>
</dbReference>
<comment type="similarity">
    <text evidence="1">Belongs to the N(4)/N(6)-methyltransferase family.</text>
</comment>
<dbReference type="GO" id="GO:1904047">
    <property type="term" value="F:S-adenosyl-L-methionine binding"/>
    <property type="evidence" value="ECO:0007669"/>
    <property type="project" value="TreeGrafter"/>
</dbReference>
<dbReference type="InterPro" id="IPR029063">
    <property type="entry name" value="SAM-dependent_MTases_sf"/>
</dbReference>
<dbReference type="GO" id="GO:0032259">
    <property type="term" value="P:methylation"/>
    <property type="evidence" value="ECO:0007669"/>
    <property type="project" value="UniProtKB-KW"/>
</dbReference>
<name>I8TMV8_9FIRM</name>
<dbReference type="GO" id="GO:0009307">
    <property type="term" value="P:DNA restriction-modification system"/>
    <property type="evidence" value="ECO:0007669"/>
    <property type="project" value="InterPro"/>
</dbReference>